<evidence type="ECO:0000256" key="10">
    <source>
        <dbReference type="RuleBase" id="RU361274"/>
    </source>
</evidence>
<evidence type="ECO:0000256" key="3">
    <source>
        <dbReference type="ARBA" id="ARBA00022679"/>
    </source>
</evidence>
<comment type="catalytic activity">
    <reaction evidence="9">
        <text>S-methyl-5'-thioadenosine + phosphate = 5-(methylsulfanyl)-alpha-D-ribose 1-phosphate + adenine</text>
        <dbReference type="Rhea" id="RHEA:11852"/>
        <dbReference type="ChEBI" id="CHEBI:16708"/>
        <dbReference type="ChEBI" id="CHEBI:17509"/>
        <dbReference type="ChEBI" id="CHEBI:43474"/>
        <dbReference type="ChEBI" id="CHEBI:58533"/>
        <dbReference type="EC" id="2.4.2.28"/>
    </reaction>
    <physiologicalReaction direction="left-to-right" evidence="9">
        <dbReference type="Rhea" id="RHEA:11853"/>
    </physiologicalReaction>
</comment>
<dbReference type="InterPro" id="IPR011324">
    <property type="entry name" value="Cytotoxic_necrot_fac-like_cat"/>
</dbReference>
<evidence type="ECO:0000256" key="9">
    <source>
        <dbReference type="ARBA" id="ARBA00049893"/>
    </source>
</evidence>
<dbReference type="EMBL" id="WNCL01000002">
    <property type="protein sequence ID" value="MTU42221.1"/>
    <property type="molecule type" value="Genomic_DNA"/>
</dbReference>
<evidence type="ECO:0000256" key="7">
    <source>
        <dbReference type="ARBA" id="ARBA00047989"/>
    </source>
</evidence>
<comment type="caution">
    <text evidence="11">The sequence shown here is derived from an EMBL/GenBank/DDBJ whole genome shotgun (WGS) entry which is preliminary data.</text>
</comment>
<dbReference type="Proteomes" id="UP000462362">
    <property type="component" value="Unassembled WGS sequence"/>
</dbReference>
<organism evidence="11 12">
    <name type="scientific">Parasutterella excrementihominis</name>
    <dbReference type="NCBI Taxonomy" id="487175"/>
    <lineage>
        <taxon>Bacteria</taxon>
        <taxon>Pseudomonadati</taxon>
        <taxon>Pseudomonadota</taxon>
        <taxon>Betaproteobacteria</taxon>
        <taxon>Burkholderiales</taxon>
        <taxon>Sutterellaceae</taxon>
        <taxon>Parasutterella</taxon>
    </lineage>
</organism>
<comment type="catalytic activity">
    <reaction evidence="7">
        <text>adenosine + H2O + H(+) = inosine + NH4(+)</text>
        <dbReference type="Rhea" id="RHEA:24408"/>
        <dbReference type="ChEBI" id="CHEBI:15377"/>
        <dbReference type="ChEBI" id="CHEBI:15378"/>
        <dbReference type="ChEBI" id="CHEBI:16335"/>
        <dbReference type="ChEBI" id="CHEBI:17596"/>
        <dbReference type="ChEBI" id="CHEBI:28938"/>
        <dbReference type="EC" id="3.5.4.4"/>
    </reaction>
    <physiologicalReaction direction="left-to-right" evidence="7">
        <dbReference type="Rhea" id="RHEA:24409"/>
    </physiologicalReaction>
</comment>
<dbReference type="CDD" id="cd16833">
    <property type="entry name" value="YfiH"/>
    <property type="match status" value="1"/>
</dbReference>
<evidence type="ECO:0000256" key="5">
    <source>
        <dbReference type="ARBA" id="ARBA00022801"/>
    </source>
</evidence>
<evidence type="ECO:0000313" key="11">
    <source>
        <dbReference type="EMBL" id="MTU42221.1"/>
    </source>
</evidence>
<comment type="similarity">
    <text evidence="2 10">Belongs to the purine nucleoside phosphorylase YfiH/LACC1 family.</text>
</comment>
<dbReference type="InterPro" id="IPR038371">
    <property type="entry name" value="Cu_polyphenol_OxRdtase_sf"/>
</dbReference>
<keyword evidence="6" id="KW-0862">Zinc</keyword>
<evidence type="ECO:0000313" key="12">
    <source>
        <dbReference type="Proteomes" id="UP000462362"/>
    </source>
</evidence>
<dbReference type="SUPFAM" id="SSF64438">
    <property type="entry name" value="CNF1/YfiH-like putative cysteine hydrolases"/>
    <property type="match status" value="1"/>
</dbReference>
<keyword evidence="5" id="KW-0378">Hydrolase</keyword>
<dbReference type="NCBIfam" id="TIGR00726">
    <property type="entry name" value="peptidoglycan editing factor PgeF"/>
    <property type="match status" value="1"/>
</dbReference>
<comment type="catalytic activity">
    <reaction evidence="8">
        <text>adenosine + phosphate = alpha-D-ribose 1-phosphate + adenine</text>
        <dbReference type="Rhea" id="RHEA:27642"/>
        <dbReference type="ChEBI" id="CHEBI:16335"/>
        <dbReference type="ChEBI" id="CHEBI:16708"/>
        <dbReference type="ChEBI" id="CHEBI:43474"/>
        <dbReference type="ChEBI" id="CHEBI:57720"/>
        <dbReference type="EC" id="2.4.2.1"/>
    </reaction>
    <physiologicalReaction direction="left-to-right" evidence="8">
        <dbReference type="Rhea" id="RHEA:27643"/>
    </physiologicalReaction>
</comment>
<evidence type="ECO:0000256" key="4">
    <source>
        <dbReference type="ARBA" id="ARBA00022723"/>
    </source>
</evidence>
<proteinExistence type="inferred from homology"/>
<dbReference type="PANTHER" id="PTHR30616:SF2">
    <property type="entry name" value="PURINE NUCLEOSIDE PHOSPHORYLASE LACC1"/>
    <property type="match status" value="1"/>
</dbReference>
<keyword evidence="4" id="KW-0479">Metal-binding</keyword>
<sequence length="257" mass="28246">MQSKPELEVIVPEWNAPENIKAFFTLRSGGMSAGAYGDKDGFCGLNLGNHVGDNKYSVRGNRRIVTDMLGAEPKWLSQVHSSRVVRAEDNNTEEQADAEFTTAAGIPCVVMTADCVPVLLCDKKGTIVAAAHAGWKGLADGVLQTTVAAMRKEIGDEEEIIAWIGPHIRKDHFEVRVDVADYYRASAVKAAADDALESIGEGVWHLDLARFAKEALKQSGVTEVTDCERDTYSDPEHFYSYRRDKVTGRHGAFICKR</sequence>
<dbReference type="GO" id="GO:0005507">
    <property type="term" value="F:copper ion binding"/>
    <property type="evidence" value="ECO:0007669"/>
    <property type="project" value="TreeGrafter"/>
</dbReference>
<dbReference type="AlphaFoldDB" id="A0A6I3RZM8"/>
<name>A0A6I3RZM8_9BURK</name>
<keyword evidence="3" id="KW-0808">Transferase</keyword>
<dbReference type="PANTHER" id="PTHR30616">
    <property type="entry name" value="UNCHARACTERIZED PROTEIN YFIH"/>
    <property type="match status" value="1"/>
</dbReference>
<dbReference type="Pfam" id="PF02578">
    <property type="entry name" value="Cu-oxidase_4"/>
    <property type="match status" value="1"/>
</dbReference>
<evidence type="ECO:0000256" key="6">
    <source>
        <dbReference type="ARBA" id="ARBA00022833"/>
    </source>
</evidence>
<protein>
    <recommendedName>
        <fullName evidence="10">Purine nucleoside phosphorylase</fullName>
    </recommendedName>
</protein>
<dbReference type="Gene3D" id="3.60.140.10">
    <property type="entry name" value="CNF1/YfiH-like putative cysteine hydrolases"/>
    <property type="match status" value="1"/>
</dbReference>
<dbReference type="GO" id="GO:0017061">
    <property type="term" value="F:S-methyl-5-thioadenosine phosphorylase activity"/>
    <property type="evidence" value="ECO:0007669"/>
    <property type="project" value="UniProtKB-EC"/>
</dbReference>
<accession>A0A6I3RZM8</accession>
<evidence type="ECO:0000256" key="8">
    <source>
        <dbReference type="ARBA" id="ARBA00048968"/>
    </source>
</evidence>
<gene>
    <name evidence="11" type="primary">pgeF</name>
    <name evidence="11" type="ORF">GMD42_01010</name>
</gene>
<evidence type="ECO:0000256" key="2">
    <source>
        <dbReference type="ARBA" id="ARBA00007353"/>
    </source>
</evidence>
<dbReference type="InterPro" id="IPR003730">
    <property type="entry name" value="Cu_polyphenol_OxRdtase"/>
</dbReference>
<comment type="catalytic activity">
    <reaction evidence="1">
        <text>inosine + phosphate = alpha-D-ribose 1-phosphate + hypoxanthine</text>
        <dbReference type="Rhea" id="RHEA:27646"/>
        <dbReference type="ChEBI" id="CHEBI:17368"/>
        <dbReference type="ChEBI" id="CHEBI:17596"/>
        <dbReference type="ChEBI" id="CHEBI:43474"/>
        <dbReference type="ChEBI" id="CHEBI:57720"/>
        <dbReference type="EC" id="2.4.2.1"/>
    </reaction>
    <physiologicalReaction direction="left-to-right" evidence="1">
        <dbReference type="Rhea" id="RHEA:27647"/>
    </physiologicalReaction>
</comment>
<reference evidence="11 12" key="1">
    <citation type="journal article" date="2019" name="Nat. Med.">
        <title>A library of human gut bacterial isolates paired with longitudinal multiomics data enables mechanistic microbiome research.</title>
        <authorList>
            <person name="Poyet M."/>
            <person name="Groussin M."/>
            <person name="Gibbons S.M."/>
            <person name="Avila-Pacheco J."/>
            <person name="Jiang X."/>
            <person name="Kearney S.M."/>
            <person name="Perrotta A.R."/>
            <person name="Berdy B."/>
            <person name="Zhao S."/>
            <person name="Lieberman T.D."/>
            <person name="Swanson P.K."/>
            <person name="Smith M."/>
            <person name="Roesemann S."/>
            <person name="Alexander J.E."/>
            <person name="Rich S.A."/>
            <person name="Livny J."/>
            <person name="Vlamakis H."/>
            <person name="Clish C."/>
            <person name="Bullock K."/>
            <person name="Deik A."/>
            <person name="Scott J."/>
            <person name="Pierce K.A."/>
            <person name="Xavier R.J."/>
            <person name="Alm E.J."/>
        </authorList>
    </citation>
    <scope>NUCLEOTIDE SEQUENCE [LARGE SCALE GENOMIC DNA]</scope>
    <source>
        <strain evidence="11 12">BIOML-A2</strain>
    </source>
</reference>
<dbReference type="GO" id="GO:0016787">
    <property type="term" value="F:hydrolase activity"/>
    <property type="evidence" value="ECO:0007669"/>
    <property type="project" value="UniProtKB-KW"/>
</dbReference>
<evidence type="ECO:0000256" key="1">
    <source>
        <dbReference type="ARBA" id="ARBA00000553"/>
    </source>
</evidence>
<dbReference type="RefSeq" id="WP_155165072.1">
    <property type="nucleotide sequence ID" value="NZ_CAMSPD010000049.1"/>
</dbReference>